<sequence length="728" mass="83974">MSTSTITEPLVEEVEGYNTDALITYLQGKAHLEINETEFQSLRNERVNGYNFLRLNNELLKDCGIRVGQRALLIELISNLNSQIELPTKRPRLLRDLDEKYEEKESIIWSNQSEDNPNIVTNGDYALGQSDFVKFITSSIFVDKSLFIMEFMIYGKQANLITRPHQFGKTTNLSMLYAFLAPPSTEEEKTQRLISSNSWQLMLNSLKQRMMSLYEMHRYILDDKKFSHTNIKFFRKILKGTTDQSYLTNALSSLAQFLYTYFNKRSIILIDEYDWPIEHTEKIDYDDVNDLFQSMYLSIAKDNDYVHKILFVGLFPIDQASFLSGLNNVEHFPMHILPSIHKRAYFSDAFGFTQEEVQALTENSTLKNINLRNLSSHYNRYQTSIGTNIYNPHSIISFLTKGIIENYWINSGLGKTLNDLLELDVICTLLYYSGYLTAKIDGAIARLKGEVIEHWKNENTKVKLMIPNREIAEQWRQWIFEIIGADKPVRKPFRRWIQQEKFEGRGSLQYNLLFKKDIKSFCKEFPAIYMDMVSYHDIGDATKTKLHEGWYHAFVLGSLAMYHGDDYQVISNREVGLGHADIHITSTNKYDTNITFECKVAPSEDFNVMKSCARKGLDQIDEKKYNANTLKHVKTIVEIAIAFYKKHAFVSARILQRIGETFNWEVSSTAELESFQIQRDTVSNKGDDDGTTPMACKNSPLQRDAKGLPSVMIVVSVLSNLVIIASTT</sequence>
<dbReference type="Proteomes" id="UP000247702">
    <property type="component" value="Unassembled WGS sequence"/>
</dbReference>
<dbReference type="STRING" id="94130.A0A2Z6SA62"/>
<dbReference type="InterPro" id="IPR018631">
    <property type="entry name" value="AAA-ATPase-like_dom"/>
</dbReference>
<name>A0A2Z6SA62_9GLOM</name>
<evidence type="ECO:0000313" key="3">
    <source>
        <dbReference type="Proteomes" id="UP000247702"/>
    </source>
</evidence>
<protein>
    <recommendedName>
        <fullName evidence="1">AAA-ATPase-like domain-containing protein</fullName>
    </recommendedName>
</protein>
<dbReference type="InterPro" id="IPR013761">
    <property type="entry name" value="SAM/pointed_sf"/>
</dbReference>
<keyword evidence="3" id="KW-1185">Reference proteome</keyword>
<dbReference type="PANTHER" id="PTHR34825">
    <property type="entry name" value="CONSERVED PROTEIN, WITH A WEAK D-GALACTARATE DEHYDRATASE/ALTRONATE HYDROLASE DOMAIN"/>
    <property type="match status" value="1"/>
</dbReference>
<evidence type="ECO:0000259" key="1">
    <source>
        <dbReference type="Pfam" id="PF09820"/>
    </source>
</evidence>
<dbReference type="PANTHER" id="PTHR34825:SF1">
    <property type="entry name" value="AAA-ATPASE-LIKE DOMAIN-CONTAINING PROTEIN"/>
    <property type="match status" value="1"/>
</dbReference>
<dbReference type="InterPro" id="IPR012547">
    <property type="entry name" value="PDDEXK_9"/>
</dbReference>
<comment type="caution">
    <text evidence="2">The sequence shown here is derived from an EMBL/GenBank/DDBJ whole genome shotgun (WGS) entry which is preliminary data.</text>
</comment>
<organism evidence="2 3">
    <name type="scientific">Rhizophagus clarus</name>
    <dbReference type="NCBI Taxonomy" id="94130"/>
    <lineage>
        <taxon>Eukaryota</taxon>
        <taxon>Fungi</taxon>
        <taxon>Fungi incertae sedis</taxon>
        <taxon>Mucoromycota</taxon>
        <taxon>Glomeromycotina</taxon>
        <taxon>Glomeromycetes</taxon>
        <taxon>Glomerales</taxon>
        <taxon>Glomeraceae</taxon>
        <taxon>Rhizophagus</taxon>
    </lineage>
</organism>
<dbReference type="Pfam" id="PF09820">
    <property type="entry name" value="AAA-ATPase_like"/>
    <property type="match status" value="1"/>
</dbReference>
<feature type="domain" description="AAA-ATPase-like" evidence="1">
    <location>
        <begin position="128"/>
        <end position="321"/>
    </location>
</feature>
<gene>
    <name evidence="2" type="ORF">RclHR1_06890004</name>
</gene>
<proteinExistence type="predicted"/>
<accession>A0A2Z6SA62</accession>
<reference evidence="2 3" key="1">
    <citation type="submission" date="2017-11" db="EMBL/GenBank/DDBJ databases">
        <title>The genome of Rhizophagus clarus HR1 reveals common genetic basis of auxotrophy among arbuscular mycorrhizal fungi.</title>
        <authorList>
            <person name="Kobayashi Y."/>
        </authorList>
    </citation>
    <scope>NUCLEOTIDE SEQUENCE [LARGE SCALE GENOMIC DNA]</scope>
    <source>
        <strain evidence="2 3">HR1</strain>
    </source>
</reference>
<dbReference type="AlphaFoldDB" id="A0A2Z6SA62"/>
<dbReference type="Gene3D" id="1.10.150.50">
    <property type="entry name" value="Transcription Factor, Ets-1"/>
    <property type="match status" value="1"/>
</dbReference>
<dbReference type="Pfam" id="PF08011">
    <property type="entry name" value="PDDEXK_9"/>
    <property type="match status" value="1"/>
</dbReference>
<dbReference type="EMBL" id="BEXD01004080">
    <property type="protein sequence ID" value="GBC06500.1"/>
    <property type="molecule type" value="Genomic_DNA"/>
</dbReference>
<evidence type="ECO:0000313" key="2">
    <source>
        <dbReference type="EMBL" id="GBC06500.1"/>
    </source>
</evidence>